<gene>
    <name evidence="1" type="ORF">GA0061100_101461</name>
</gene>
<reference evidence="2" key="1">
    <citation type="submission" date="2016-08" db="EMBL/GenBank/DDBJ databases">
        <authorList>
            <person name="Varghese N."/>
            <person name="Submissions Spin"/>
        </authorList>
    </citation>
    <scope>NUCLEOTIDE SEQUENCE [LARGE SCALE GENOMIC DNA]</scope>
    <source>
        <strain evidence="2">CCBAU 57015</strain>
    </source>
</reference>
<dbReference type="Proteomes" id="UP000186228">
    <property type="component" value="Unassembled WGS sequence"/>
</dbReference>
<evidence type="ECO:0000313" key="1">
    <source>
        <dbReference type="EMBL" id="SCB09264.1"/>
    </source>
</evidence>
<keyword evidence="2" id="KW-1185">Reference proteome</keyword>
<organism evidence="1 2">
    <name type="scientific">Rhizobium hainanense</name>
    <dbReference type="NCBI Taxonomy" id="52131"/>
    <lineage>
        <taxon>Bacteria</taxon>
        <taxon>Pseudomonadati</taxon>
        <taxon>Pseudomonadota</taxon>
        <taxon>Alphaproteobacteria</taxon>
        <taxon>Hyphomicrobiales</taxon>
        <taxon>Rhizobiaceae</taxon>
        <taxon>Rhizobium/Agrobacterium group</taxon>
        <taxon>Rhizobium</taxon>
    </lineage>
</organism>
<sequence length="60" mass="6756">MHLHRTKPIASIMCLVASALLLNSCDLFHSKLVTACETVLKQRLLSSAEYKRIKVSELDE</sequence>
<evidence type="ECO:0000313" key="2">
    <source>
        <dbReference type="Proteomes" id="UP000186228"/>
    </source>
</evidence>
<proteinExistence type="predicted"/>
<accession>A0A1C3U1D5</accession>
<dbReference type="EMBL" id="FMAC01000001">
    <property type="protein sequence ID" value="SCB09264.1"/>
    <property type="molecule type" value="Genomic_DNA"/>
</dbReference>
<name>A0A1C3U1D5_9HYPH</name>
<protein>
    <submittedName>
        <fullName evidence="1">Uncharacterized protein</fullName>
    </submittedName>
</protein>
<dbReference type="AlphaFoldDB" id="A0A1C3U1D5"/>